<evidence type="ECO:0000256" key="1">
    <source>
        <dbReference type="SAM" id="Phobius"/>
    </source>
</evidence>
<dbReference type="EMBL" id="CP016094">
    <property type="protein sequence ID" value="AOS43302.1"/>
    <property type="molecule type" value="Genomic_DNA"/>
</dbReference>
<dbReference type="Proteomes" id="UP000095228">
    <property type="component" value="Chromosome"/>
</dbReference>
<keyword evidence="1" id="KW-0472">Membrane</keyword>
<accession>A0A1I7PI46</accession>
<keyword evidence="1" id="KW-1133">Transmembrane helix</keyword>
<protein>
    <submittedName>
        <fullName evidence="2">Uncharacterized protein</fullName>
    </submittedName>
</protein>
<organism evidence="2 3">
    <name type="scientific">Lacunisphaera limnophila</name>
    <dbReference type="NCBI Taxonomy" id="1838286"/>
    <lineage>
        <taxon>Bacteria</taxon>
        <taxon>Pseudomonadati</taxon>
        <taxon>Verrucomicrobiota</taxon>
        <taxon>Opitutia</taxon>
        <taxon>Opitutales</taxon>
        <taxon>Opitutaceae</taxon>
        <taxon>Lacunisphaera</taxon>
    </lineage>
</organism>
<evidence type="ECO:0000313" key="3">
    <source>
        <dbReference type="Proteomes" id="UP000095228"/>
    </source>
</evidence>
<dbReference type="OrthoDB" id="200223at2"/>
<dbReference type="AlphaFoldDB" id="A0A1I7PI46"/>
<proteinExistence type="predicted"/>
<feature type="transmembrane region" description="Helical" evidence="1">
    <location>
        <begin position="6"/>
        <end position="23"/>
    </location>
</feature>
<keyword evidence="1" id="KW-0812">Transmembrane</keyword>
<dbReference type="STRING" id="1838286.Verru16b_00345"/>
<keyword evidence="3" id="KW-1185">Reference proteome</keyword>
<evidence type="ECO:0000313" key="2">
    <source>
        <dbReference type="EMBL" id="AOS43302.1"/>
    </source>
</evidence>
<name>A0A1I7PI46_9BACT</name>
<sequence>MSVIPLTIFFSLLLAGTFVVLFAREQRRRHLTSPERDSLLPLADETPLIVPARPTAPVTPAPAAHASGGCGCRRGVRPPCRGCLQRLDAQEPAYF</sequence>
<dbReference type="RefSeq" id="WP_069960670.1">
    <property type="nucleotide sequence ID" value="NZ_CP016094.1"/>
</dbReference>
<gene>
    <name evidence="2" type="ORF">Verru16b_00345</name>
</gene>
<dbReference type="KEGG" id="obg:Verru16b_00345"/>
<reference evidence="2 3" key="1">
    <citation type="submission" date="2016-06" db="EMBL/GenBank/DDBJ databases">
        <title>Three novel species with peptidoglycan cell walls form the new genus Lacunisphaera gen. nov. in the family Opitutaceae of the verrucomicrobial subdivision 4.</title>
        <authorList>
            <person name="Rast P."/>
            <person name="Gloeckner I."/>
            <person name="Jogler M."/>
            <person name="Boedeker C."/>
            <person name="Jeske O."/>
            <person name="Wiegand S."/>
            <person name="Reinhardt R."/>
            <person name="Schumann P."/>
            <person name="Rohde M."/>
            <person name="Spring S."/>
            <person name="Gloeckner F.O."/>
            <person name="Jogler C."/>
        </authorList>
    </citation>
    <scope>NUCLEOTIDE SEQUENCE [LARGE SCALE GENOMIC DNA]</scope>
    <source>
        <strain evidence="2 3">IG16b</strain>
    </source>
</reference>